<feature type="compositionally biased region" description="Basic residues" evidence="1">
    <location>
        <begin position="22"/>
        <end position="38"/>
    </location>
</feature>
<reference evidence="2" key="1">
    <citation type="journal article" date="2015" name="Nature">
        <title>Complex archaea that bridge the gap between prokaryotes and eukaryotes.</title>
        <authorList>
            <person name="Spang A."/>
            <person name="Saw J.H."/>
            <person name="Jorgensen S.L."/>
            <person name="Zaremba-Niedzwiedzka K."/>
            <person name="Martijn J."/>
            <person name="Lind A.E."/>
            <person name="van Eijk R."/>
            <person name="Schleper C."/>
            <person name="Guy L."/>
            <person name="Ettema T.J."/>
        </authorList>
    </citation>
    <scope>NUCLEOTIDE SEQUENCE</scope>
</reference>
<comment type="caution">
    <text evidence="2">The sequence shown here is derived from an EMBL/GenBank/DDBJ whole genome shotgun (WGS) entry which is preliminary data.</text>
</comment>
<proteinExistence type="predicted"/>
<feature type="region of interest" description="Disordered" evidence="1">
    <location>
        <begin position="12"/>
        <end position="38"/>
    </location>
</feature>
<evidence type="ECO:0000313" key="2">
    <source>
        <dbReference type="EMBL" id="KKK65353.1"/>
    </source>
</evidence>
<dbReference type="EMBL" id="LAZR01060598">
    <property type="protein sequence ID" value="KKK65353.1"/>
    <property type="molecule type" value="Genomic_DNA"/>
</dbReference>
<evidence type="ECO:0000256" key="1">
    <source>
        <dbReference type="SAM" id="MobiDB-lite"/>
    </source>
</evidence>
<dbReference type="AlphaFoldDB" id="A0A0F8X993"/>
<organism evidence="2">
    <name type="scientific">marine sediment metagenome</name>
    <dbReference type="NCBI Taxonomy" id="412755"/>
    <lineage>
        <taxon>unclassified sequences</taxon>
        <taxon>metagenomes</taxon>
        <taxon>ecological metagenomes</taxon>
    </lineage>
</organism>
<name>A0A0F8X993_9ZZZZ</name>
<gene>
    <name evidence="2" type="ORF">LCGC14_2975000</name>
</gene>
<protein>
    <submittedName>
        <fullName evidence="2">Uncharacterized protein</fullName>
    </submittedName>
</protein>
<feature type="non-terminal residue" evidence="2">
    <location>
        <position position="1"/>
    </location>
</feature>
<accession>A0A0F8X993</accession>
<sequence length="38" mass="4504">DVIVDRWQTFTGKKAKREAVKKSKHKAKKRARKKPVKK</sequence>